<protein>
    <submittedName>
        <fullName evidence="2">Uncharacterized protein</fullName>
    </submittedName>
</protein>
<dbReference type="EMBL" id="JACHWR010000012">
    <property type="protein sequence ID" value="MBB3045575.1"/>
    <property type="molecule type" value="Genomic_DNA"/>
</dbReference>
<proteinExistence type="predicted"/>
<organism evidence="2 3">
    <name type="scientific">Nocardioides soli</name>
    <dbReference type="NCBI Taxonomy" id="1036020"/>
    <lineage>
        <taxon>Bacteria</taxon>
        <taxon>Bacillati</taxon>
        <taxon>Actinomycetota</taxon>
        <taxon>Actinomycetes</taxon>
        <taxon>Propionibacteriales</taxon>
        <taxon>Nocardioidaceae</taxon>
        <taxon>Nocardioides</taxon>
    </lineage>
</organism>
<gene>
    <name evidence="2" type="ORF">FHU40_005435</name>
</gene>
<evidence type="ECO:0000256" key="1">
    <source>
        <dbReference type="SAM" id="MobiDB-lite"/>
    </source>
</evidence>
<sequence>MGDLARQLGKIRAGADTPRLVARWFAGNRQLKPKRTTLKVPRGSARQADPLHRHRDQPGYTTKKKWSSTKTKTVH</sequence>
<keyword evidence="3" id="KW-1185">Reference proteome</keyword>
<dbReference type="AlphaFoldDB" id="A0A7W4Z5A0"/>
<evidence type="ECO:0000313" key="2">
    <source>
        <dbReference type="EMBL" id="MBB3045575.1"/>
    </source>
</evidence>
<feature type="compositionally biased region" description="Basic residues" evidence="1">
    <location>
        <begin position="62"/>
        <end position="75"/>
    </location>
</feature>
<feature type="region of interest" description="Disordered" evidence="1">
    <location>
        <begin position="26"/>
        <end position="75"/>
    </location>
</feature>
<reference evidence="2 3" key="1">
    <citation type="submission" date="2020-08" db="EMBL/GenBank/DDBJ databases">
        <title>Sequencing the genomes of 1000 actinobacteria strains.</title>
        <authorList>
            <person name="Klenk H.-P."/>
        </authorList>
    </citation>
    <scope>NUCLEOTIDE SEQUENCE [LARGE SCALE GENOMIC DNA]</scope>
    <source>
        <strain evidence="2 3">DSM 105498</strain>
    </source>
</reference>
<name>A0A7W4Z5A0_9ACTN</name>
<dbReference type="RefSeq" id="WP_183595563.1">
    <property type="nucleotide sequence ID" value="NZ_JACHWR010000012.1"/>
</dbReference>
<comment type="caution">
    <text evidence="2">The sequence shown here is derived from an EMBL/GenBank/DDBJ whole genome shotgun (WGS) entry which is preliminary data.</text>
</comment>
<dbReference type="Proteomes" id="UP000589626">
    <property type="component" value="Unassembled WGS sequence"/>
</dbReference>
<evidence type="ECO:0000313" key="3">
    <source>
        <dbReference type="Proteomes" id="UP000589626"/>
    </source>
</evidence>
<accession>A0A7W4Z5A0</accession>